<name>A0A2Z3H8C4_9BACT</name>
<dbReference type="InterPro" id="IPR013762">
    <property type="entry name" value="Integrase-like_cat_sf"/>
</dbReference>
<evidence type="ECO:0000313" key="3">
    <source>
        <dbReference type="EMBL" id="AWM39245.1"/>
    </source>
</evidence>
<dbReference type="GO" id="GO:0015074">
    <property type="term" value="P:DNA integration"/>
    <property type="evidence" value="ECO:0007669"/>
    <property type="project" value="InterPro"/>
</dbReference>
<dbReference type="SUPFAM" id="SSF56349">
    <property type="entry name" value="DNA breaking-rejoining enzymes"/>
    <property type="match status" value="1"/>
</dbReference>
<dbReference type="GO" id="GO:0003677">
    <property type="term" value="F:DNA binding"/>
    <property type="evidence" value="ECO:0007669"/>
    <property type="project" value="InterPro"/>
</dbReference>
<gene>
    <name evidence="3" type="ORF">C1280_21150</name>
</gene>
<reference evidence="3 4" key="1">
    <citation type="submission" date="2018-01" db="EMBL/GenBank/DDBJ databases">
        <title>G. obscuriglobus.</title>
        <authorList>
            <person name="Franke J."/>
            <person name="Blomberg W."/>
            <person name="Selmecki A."/>
        </authorList>
    </citation>
    <scope>NUCLEOTIDE SEQUENCE [LARGE SCALE GENOMIC DNA]</scope>
    <source>
        <strain evidence="3 4">DSM 5831</strain>
    </source>
</reference>
<dbReference type="PROSITE" id="PS51898">
    <property type="entry name" value="TYR_RECOMBINASE"/>
    <property type="match status" value="1"/>
</dbReference>
<dbReference type="GO" id="GO:0006310">
    <property type="term" value="P:DNA recombination"/>
    <property type="evidence" value="ECO:0007669"/>
    <property type="project" value="UniProtKB-KW"/>
</dbReference>
<feature type="domain" description="Tyr recombinase" evidence="2">
    <location>
        <begin position="1"/>
        <end position="132"/>
    </location>
</feature>
<evidence type="ECO:0000256" key="1">
    <source>
        <dbReference type="ARBA" id="ARBA00023172"/>
    </source>
</evidence>
<dbReference type="Proteomes" id="UP000245802">
    <property type="component" value="Chromosome"/>
</dbReference>
<dbReference type="InterPro" id="IPR011010">
    <property type="entry name" value="DNA_brk_join_enz"/>
</dbReference>
<protein>
    <recommendedName>
        <fullName evidence="2">Tyr recombinase domain-containing protein</fullName>
    </recommendedName>
</protein>
<dbReference type="OrthoDB" id="255290at2"/>
<dbReference type="EMBL" id="CP025958">
    <property type="protein sequence ID" value="AWM39245.1"/>
    <property type="molecule type" value="Genomic_DNA"/>
</dbReference>
<evidence type="ECO:0000313" key="4">
    <source>
        <dbReference type="Proteomes" id="UP000245802"/>
    </source>
</evidence>
<evidence type="ECO:0000259" key="2">
    <source>
        <dbReference type="PROSITE" id="PS51898"/>
    </source>
</evidence>
<keyword evidence="4" id="KW-1185">Reference proteome</keyword>
<sequence>MWVLTKHKGRRTAKKPEPRVIGMPTAVETVLRRRMEQFGTTGHVFLNADGQPWTKNALGLRMRRLRVRAGVQADEQGEEFVLYTNRHTFMTAAGADPTISPPHLARLGGHTNTKTTDKYIHANLAAVADAGRRVGEGISTSAPASGG</sequence>
<keyword evidence="1" id="KW-0233">DNA recombination</keyword>
<dbReference type="AlphaFoldDB" id="A0A2Z3H8C4"/>
<dbReference type="Gene3D" id="1.10.443.10">
    <property type="entry name" value="Intergrase catalytic core"/>
    <property type="match status" value="1"/>
</dbReference>
<dbReference type="KEGG" id="gog:C1280_21150"/>
<proteinExistence type="predicted"/>
<dbReference type="InterPro" id="IPR002104">
    <property type="entry name" value="Integrase_catalytic"/>
</dbReference>
<dbReference type="Pfam" id="PF00589">
    <property type="entry name" value="Phage_integrase"/>
    <property type="match status" value="1"/>
</dbReference>
<organism evidence="3 4">
    <name type="scientific">Gemmata obscuriglobus</name>
    <dbReference type="NCBI Taxonomy" id="114"/>
    <lineage>
        <taxon>Bacteria</taxon>
        <taxon>Pseudomonadati</taxon>
        <taxon>Planctomycetota</taxon>
        <taxon>Planctomycetia</taxon>
        <taxon>Gemmatales</taxon>
        <taxon>Gemmataceae</taxon>
        <taxon>Gemmata</taxon>
    </lineage>
</organism>
<accession>A0A2Z3H8C4</accession>